<dbReference type="KEGG" id="gmx:100170750"/>
<evidence type="ECO:0000256" key="5">
    <source>
        <dbReference type="ARBA" id="ARBA00023136"/>
    </source>
</evidence>
<dbReference type="InterPro" id="IPR044644">
    <property type="entry name" value="DinF-like"/>
</dbReference>
<sequence length="555" mass="59362">MQDIGAPSVSLQLCITSLNKLPLFVWFLKQHNSEFGVSDMAEKESIHSFGDWRRIPICTFFQDARLVFKADSLGREILSIALPAAMALTADPIASLVDTAFIGQIGPVELAAVGVSIALFNQVSRIAIFPLVSVTTSFVAEEDTLSGANPQTEEGRCLEAGQPTDTETKELLPQKVTGGNVHNSDFVGESFNIAKEERKRRHIPSASSAIFIGGILGLIQAIFLISAAKPLLNFMGVTSDSPMLHPAKQYLKLRSLGAPAVLLSLAMQGVFRGFKDTKTPLYATVAGDVTNIALDPLFMFVFRLGVSGAAIAHVISQYLISVILLWRLLEQVDLIPPSINHLQLDRFLKNGFLLLMRVIAVTFCVTLAASLAARQGPTSMAAFQVCLQVWLAVSLLADGLAVAGQAILAGAFANKDFNRATATASRVLQMGLVLGLALAFILGTGSHFGAKIFTQDANVLHLIQIGIPFIAATQPLNSLAFVFDGVNFGASDFAYSAFSMVVVAILSIISLLILLSAGGFIGIWVALTIYMGLRAFAGFLRIGTGSGPWEFLRSS</sequence>
<feature type="transmembrane region" description="Helical" evidence="6">
    <location>
        <begin position="495"/>
        <end position="515"/>
    </location>
</feature>
<keyword evidence="3 6" id="KW-0812">Transmembrane</keyword>
<name>B2LUQ8_SOYBN</name>
<dbReference type="PANTHER" id="PTHR42893">
    <property type="entry name" value="PROTEIN DETOXIFICATION 44, CHLOROPLASTIC-RELATED"/>
    <property type="match status" value="1"/>
</dbReference>
<proteinExistence type="evidence at transcript level"/>
<dbReference type="GO" id="GO:0042910">
    <property type="term" value="F:xenobiotic transmembrane transporter activity"/>
    <property type="evidence" value="ECO:0007669"/>
    <property type="project" value="InterPro"/>
</dbReference>
<dbReference type="GeneID" id="100170750"/>
<dbReference type="RefSeq" id="NP_001238722.1">
    <property type="nucleotide sequence ID" value="NM_001251793.1"/>
</dbReference>
<dbReference type="GO" id="GO:0016020">
    <property type="term" value="C:membrane"/>
    <property type="evidence" value="ECO:0007669"/>
    <property type="project" value="UniProtKB-SubCell"/>
</dbReference>
<accession>B2LUQ8</accession>
<keyword evidence="4 6" id="KW-1133">Transmembrane helix</keyword>
<dbReference type="Pfam" id="PF01554">
    <property type="entry name" value="MatE"/>
    <property type="match status" value="2"/>
</dbReference>
<evidence type="ECO:0000256" key="3">
    <source>
        <dbReference type="ARBA" id="ARBA00022692"/>
    </source>
</evidence>
<dbReference type="GO" id="GO:0015297">
    <property type="term" value="F:antiporter activity"/>
    <property type="evidence" value="ECO:0007669"/>
    <property type="project" value="InterPro"/>
</dbReference>
<dbReference type="InterPro" id="IPR002528">
    <property type="entry name" value="MATE_fam"/>
</dbReference>
<feature type="transmembrane region" description="Helical" evidence="6">
    <location>
        <begin position="300"/>
        <end position="326"/>
    </location>
</feature>
<feature type="transmembrane region" description="Helical" evidence="6">
    <location>
        <begin position="253"/>
        <end position="271"/>
    </location>
</feature>
<dbReference type="EMBL" id="EU586179">
    <property type="protein sequence ID" value="ACC60274.1"/>
    <property type="molecule type" value="mRNA"/>
</dbReference>
<dbReference type="NCBIfam" id="TIGR00797">
    <property type="entry name" value="matE"/>
    <property type="match status" value="1"/>
</dbReference>
<dbReference type="ExpressionAtlas" id="B2LUQ8">
    <property type="expression patterns" value="baseline and differential"/>
</dbReference>
<evidence type="ECO:0000256" key="1">
    <source>
        <dbReference type="ARBA" id="ARBA00004141"/>
    </source>
</evidence>
<feature type="transmembrane region" description="Helical" evidence="6">
    <location>
        <begin position="432"/>
        <end position="450"/>
    </location>
</feature>
<feature type="transmembrane region" description="Helical" evidence="6">
    <location>
        <begin position="347"/>
        <end position="369"/>
    </location>
</feature>
<feature type="transmembrane region" description="Helical" evidence="6">
    <location>
        <begin position="209"/>
        <end position="232"/>
    </location>
</feature>
<feature type="transmembrane region" description="Helical" evidence="6">
    <location>
        <begin position="521"/>
        <end position="543"/>
    </location>
</feature>
<evidence type="ECO:0000256" key="2">
    <source>
        <dbReference type="ARBA" id="ARBA00010199"/>
    </source>
</evidence>
<reference evidence="7" key="1">
    <citation type="submission" date="2008-03" db="EMBL/GenBank/DDBJ databases">
        <title>Molecular mechanism of GmAlMT1 and GmAlTsb1 in Pi and Al interaction in soybean.</title>
        <authorList>
            <person name="Wang Y."/>
            <person name="Liao H."/>
            <person name="Yan X."/>
        </authorList>
    </citation>
    <scope>NUCLEOTIDE SEQUENCE</scope>
</reference>
<keyword evidence="5 6" id="KW-0472">Membrane</keyword>
<organism evidence="7">
    <name type="scientific">Glycine max</name>
    <name type="common">Soybean</name>
    <name type="synonym">Glycine hispida</name>
    <dbReference type="NCBI Taxonomy" id="3847"/>
    <lineage>
        <taxon>Eukaryota</taxon>
        <taxon>Viridiplantae</taxon>
        <taxon>Streptophyta</taxon>
        <taxon>Embryophyta</taxon>
        <taxon>Tracheophyta</taxon>
        <taxon>Spermatophyta</taxon>
        <taxon>Magnoliopsida</taxon>
        <taxon>eudicotyledons</taxon>
        <taxon>Gunneridae</taxon>
        <taxon>Pentapetalae</taxon>
        <taxon>rosids</taxon>
        <taxon>fabids</taxon>
        <taxon>Fabales</taxon>
        <taxon>Fabaceae</taxon>
        <taxon>Papilionoideae</taxon>
        <taxon>50 kb inversion clade</taxon>
        <taxon>NPAAA clade</taxon>
        <taxon>indigoferoid/millettioid clade</taxon>
        <taxon>Phaseoleae</taxon>
        <taxon>Glycine</taxon>
        <taxon>Glycine subgen. Soja</taxon>
    </lineage>
</organism>
<dbReference type="OrthoDB" id="2126698at2759"/>
<dbReference type="CDD" id="cd13136">
    <property type="entry name" value="MATE_DinF_like"/>
    <property type="match status" value="1"/>
</dbReference>
<protein>
    <recommendedName>
        <fullName evidence="6">Protein DETOXIFICATION</fullName>
    </recommendedName>
    <alternativeName>
        <fullName evidence="6">Multidrug and toxic compound extrusion protein</fullName>
    </alternativeName>
</protein>
<comment type="subcellular location">
    <subcellularLocation>
        <location evidence="1">Membrane</location>
        <topology evidence="1">Multi-pass membrane protein</topology>
    </subcellularLocation>
</comment>
<dbReference type="AlphaFoldDB" id="B2LUQ8"/>
<dbReference type="PANTHER" id="PTHR42893:SF4">
    <property type="entry name" value="PROTEIN DETOXIFICATION 42"/>
    <property type="match status" value="1"/>
</dbReference>
<comment type="caution">
    <text evidence="6">Lacks conserved residue(s) required for the propagation of feature annotation.</text>
</comment>
<comment type="similarity">
    <text evidence="2 6">Belongs to the multi antimicrobial extrusion (MATE) (TC 2.A.66.1) family.</text>
</comment>
<evidence type="ECO:0000256" key="6">
    <source>
        <dbReference type="RuleBase" id="RU004914"/>
    </source>
</evidence>
<evidence type="ECO:0000313" key="7">
    <source>
        <dbReference type="EMBL" id="ACC60274.1"/>
    </source>
</evidence>
<evidence type="ECO:0000256" key="4">
    <source>
        <dbReference type="ARBA" id="ARBA00022989"/>
    </source>
</evidence>
<feature type="transmembrane region" description="Helical" evidence="6">
    <location>
        <begin position="389"/>
        <end position="412"/>
    </location>
</feature>
<feature type="transmembrane region" description="Helical" evidence="6">
    <location>
        <begin position="462"/>
        <end position="483"/>
    </location>
</feature>